<name>A0AAW2X7P2_9LAMI</name>
<comment type="caution">
    <text evidence="1">The sequence shown here is derived from an EMBL/GenBank/DDBJ whole genome shotgun (WGS) entry which is preliminary data.</text>
</comment>
<sequence length="167" mass="19375">MPIYLLQVLNPPVSTLQKLEQLFAKFFWGSTTEQRKIHWTKWYTVCYPIEEGGLGIRNLRDMVTTFSYKLWWRVRLNNSLWSRFTINKYCQSYSPSVSKLCATDSSIWKRICTIRTDTQANIFWSLGNGTISQKAFLRTWLELSATFTFRSTSSGSITSGILINSNS</sequence>
<proteinExistence type="predicted"/>
<organism evidence="1">
    <name type="scientific">Sesamum latifolium</name>
    <dbReference type="NCBI Taxonomy" id="2727402"/>
    <lineage>
        <taxon>Eukaryota</taxon>
        <taxon>Viridiplantae</taxon>
        <taxon>Streptophyta</taxon>
        <taxon>Embryophyta</taxon>
        <taxon>Tracheophyta</taxon>
        <taxon>Spermatophyta</taxon>
        <taxon>Magnoliopsida</taxon>
        <taxon>eudicotyledons</taxon>
        <taxon>Gunneridae</taxon>
        <taxon>Pentapetalae</taxon>
        <taxon>asterids</taxon>
        <taxon>lamiids</taxon>
        <taxon>Lamiales</taxon>
        <taxon>Pedaliaceae</taxon>
        <taxon>Sesamum</taxon>
    </lineage>
</organism>
<gene>
    <name evidence="1" type="ORF">Slati_1435100</name>
</gene>
<dbReference type="AlphaFoldDB" id="A0AAW2X7P2"/>
<accession>A0AAW2X7P2</accession>
<reference evidence="1" key="1">
    <citation type="submission" date="2020-06" db="EMBL/GenBank/DDBJ databases">
        <authorList>
            <person name="Li T."/>
            <person name="Hu X."/>
            <person name="Zhang T."/>
            <person name="Song X."/>
            <person name="Zhang H."/>
            <person name="Dai N."/>
            <person name="Sheng W."/>
            <person name="Hou X."/>
            <person name="Wei L."/>
        </authorList>
    </citation>
    <scope>NUCLEOTIDE SEQUENCE</scope>
    <source>
        <strain evidence="1">KEN1</strain>
        <tissue evidence="1">Leaf</tissue>
    </source>
</reference>
<dbReference type="PANTHER" id="PTHR33116:SF84">
    <property type="entry name" value="RNA-DIRECTED DNA POLYMERASE"/>
    <property type="match status" value="1"/>
</dbReference>
<evidence type="ECO:0000313" key="1">
    <source>
        <dbReference type="EMBL" id="KAL0448787.1"/>
    </source>
</evidence>
<reference evidence="1" key="2">
    <citation type="journal article" date="2024" name="Plant">
        <title>Genomic evolution and insights into agronomic trait innovations of Sesamum species.</title>
        <authorList>
            <person name="Miao H."/>
            <person name="Wang L."/>
            <person name="Qu L."/>
            <person name="Liu H."/>
            <person name="Sun Y."/>
            <person name="Le M."/>
            <person name="Wang Q."/>
            <person name="Wei S."/>
            <person name="Zheng Y."/>
            <person name="Lin W."/>
            <person name="Duan Y."/>
            <person name="Cao H."/>
            <person name="Xiong S."/>
            <person name="Wang X."/>
            <person name="Wei L."/>
            <person name="Li C."/>
            <person name="Ma Q."/>
            <person name="Ju M."/>
            <person name="Zhao R."/>
            <person name="Li G."/>
            <person name="Mu C."/>
            <person name="Tian Q."/>
            <person name="Mei H."/>
            <person name="Zhang T."/>
            <person name="Gao T."/>
            <person name="Zhang H."/>
        </authorList>
    </citation>
    <scope>NUCLEOTIDE SEQUENCE</scope>
    <source>
        <strain evidence="1">KEN1</strain>
    </source>
</reference>
<dbReference type="PANTHER" id="PTHR33116">
    <property type="entry name" value="REVERSE TRANSCRIPTASE ZINC-BINDING DOMAIN-CONTAINING PROTEIN-RELATED-RELATED"/>
    <property type="match status" value="1"/>
</dbReference>
<dbReference type="EMBL" id="JACGWN010000005">
    <property type="protein sequence ID" value="KAL0448787.1"/>
    <property type="molecule type" value="Genomic_DNA"/>
</dbReference>
<protein>
    <submittedName>
        <fullName evidence="1">Uncharacterized protein</fullName>
    </submittedName>
</protein>